<name>Q6EPJ4_ORYSJ</name>
<proteinExistence type="predicted"/>
<dbReference type="AlphaFoldDB" id="Q6EPJ4"/>
<dbReference type="Proteomes" id="UP000000763">
    <property type="component" value="Chromosome 2"/>
</dbReference>
<sequence>MDHPDRIPTTARFSLWFDGDGDFRCRIFAYRDGRPHPRPRLPVALRVLGWHRRNEHQSPVDGRAAQQHPSGLPRPPGVAAGRFAGGLMKLASGVRQSMSRVSMTVPEGWPAGVGIRLNLPKLVNPFDLLFPFSNPLDLLFPFFFPKNQISQIHSIYSFRFFQKSSLNPLDSQR</sequence>
<dbReference type="EMBL" id="AP005875">
    <property type="protein sequence ID" value="BAD29426.1"/>
    <property type="molecule type" value="Genomic_DNA"/>
</dbReference>
<evidence type="ECO:0000313" key="2">
    <source>
        <dbReference type="Proteomes" id="UP000000763"/>
    </source>
</evidence>
<accession>Q6EPJ4</accession>
<protein>
    <submittedName>
        <fullName evidence="1">Uncharacterized protein</fullName>
    </submittedName>
</protein>
<organism evidence="1 2">
    <name type="scientific">Oryza sativa subsp. japonica</name>
    <name type="common">Rice</name>
    <dbReference type="NCBI Taxonomy" id="39947"/>
    <lineage>
        <taxon>Eukaryota</taxon>
        <taxon>Viridiplantae</taxon>
        <taxon>Streptophyta</taxon>
        <taxon>Embryophyta</taxon>
        <taxon>Tracheophyta</taxon>
        <taxon>Spermatophyta</taxon>
        <taxon>Magnoliopsida</taxon>
        <taxon>Liliopsida</taxon>
        <taxon>Poales</taxon>
        <taxon>Poaceae</taxon>
        <taxon>BOP clade</taxon>
        <taxon>Oryzoideae</taxon>
        <taxon>Oryzeae</taxon>
        <taxon>Oryzinae</taxon>
        <taxon>Oryza</taxon>
        <taxon>Oryza sativa</taxon>
    </lineage>
</organism>
<gene>
    <name evidence="1" type="primary">OSJNBa0033K18.28</name>
</gene>
<reference evidence="2" key="2">
    <citation type="journal article" date="2008" name="Nucleic Acids Res.">
        <title>The rice annotation project database (RAP-DB): 2008 update.</title>
        <authorList>
            <consortium name="The rice annotation project (RAP)"/>
        </authorList>
    </citation>
    <scope>GENOME REANNOTATION</scope>
    <source>
        <strain evidence="2">cv. Nipponbare</strain>
    </source>
</reference>
<evidence type="ECO:0000313" key="1">
    <source>
        <dbReference type="EMBL" id="BAD29426.1"/>
    </source>
</evidence>
<reference evidence="2" key="1">
    <citation type="journal article" date="2005" name="Nature">
        <title>The map-based sequence of the rice genome.</title>
        <authorList>
            <consortium name="International rice genome sequencing project (IRGSP)"/>
            <person name="Matsumoto T."/>
            <person name="Wu J."/>
            <person name="Kanamori H."/>
            <person name="Katayose Y."/>
            <person name="Fujisawa M."/>
            <person name="Namiki N."/>
            <person name="Mizuno H."/>
            <person name="Yamamoto K."/>
            <person name="Antonio B.A."/>
            <person name="Baba T."/>
            <person name="Sakata K."/>
            <person name="Nagamura Y."/>
            <person name="Aoki H."/>
            <person name="Arikawa K."/>
            <person name="Arita K."/>
            <person name="Bito T."/>
            <person name="Chiden Y."/>
            <person name="Fujitsuka N."/>
            <person name="Fukunaka R."/>
            <person name="Hamada M."/>
            <person name="Harada C."/>
            <person name="Hayashi A."/>
            <person name="Hijishita S."/>
            <person name="Honda M."/>
            <person name="Hosokawa S."/>
            <person name="Ichikawa Y."/>
            <person name="Idonuma A."/>
            <person name="Iijima M."/>
            <person name="Ikeda M."/>
            <person name="Ikeno M."/>
            <person name="Ito K."/>
            <person name="Ito S."/>
            <person name="Ito T."/>
            <person name="Ito Y."/>
            <person name="Ito Y."/>
            <person name="Iwabuchi A."/>
            <person name="Kamiya K."/>
            <person name="Karasawa W."/>
            <person name="Kurita K."/>
            <person name="Katagiri S."/>
            <person name="Kikuta A."/>
            <person name="Kobayashi H."/>
            <person name="Kobayashi N."/>
            <person name="Machita K."/>
            <person name="Maehara T."/>
            <person name="Masukawa M."/>
            <person name="Mizubayashi T."/>
            <person name="Mukai Y."/>
            <person name="Nagasaki H."/>
            <person name="Nagata Y."/>
            <person name="Naito S."/>
            <person name="Nakashima M."/>
            <person name="Nakama Y."/>
            <person name="Nakamichi Y."/>
            <person name="Nakamura M."/>
            <person name="Meguro A."/>
            <person name="Negishi M."/>
            <person name="Ohta I."/>
            <person name="Ohta T."/>
            <person name="Okamoto M."/>
            <person name="Ono N."/>
            <person name="Saji S."/>
            <person name="Sakaguchi M."/>
            <person name="Sakai K."/>
            <person name="Shibata M."/>
            <person name="Shimokawa T."/>
            <person name="Song J."/>
            <person name="Takazaki Y."/>
            <person name="Terasawa K."/>
            <person name="Tsugane M."/>
            <person name="Tsuji K."/>
            <person name="Ueda S."/>
            <person name="Waki K."/>
            <person name="Yamagata H."/>
            <person name="Yamamoto M."/>
            <person name="Yamamoto S."/>
            <person name="Yamane H."/>
            <person name="Yoshiki S."/>
            <person name="Yoshihara R."/>
            <person name="Yukawa K."/>
            <person name="Zhong H."/>
            <person name="Yano M."/>
            <person name="Yuan Q."/>
            <person name="Ouyang S."/>
            <person name="Liu J."/>
            <person name="Jones K.M."/>
            <person name="Gansberger K."/>
            <person name="Moffat K."/>
            <person name="Hill J."/>
            <person name="Bera J."/>
            <person name="Fadrosh D."/>
            <person name="Jin S."/>
            <person name="Johri S."/>
            <person name="Kim M."/>
            <person name="Overton L."/>
            <person name="Reardon M."/>
            <person name="Tsitrin T."/>
            <person name="Vuong H."/>
            <person name="Weaver B."/>
            <person name="Ciecko A."/>
            <person name="Tallon L."/>
            <person name="Jackson J."/>
            <person name="Pai G."/>
            <person name="Aken S.V."/>
            <person name="Utterback T."/>
            <person name="Reidmuller S."/>
            <person name="Feldblyum T."/>
            <person name="Hsiao J."/>
            <person name="Zismann V."/>
            <person name="Iobst S."/>
            <person name="de Vazeille A.R."/>
            <person name="Buell C.R."/>
            <person name="Ying K."/>
            <person name="Li Y."/>
            <person name="Lu T."/>
            <person name="Huang Y."/>
            <person name="Zhao Q."/>
            <person name="Feng Q."/>
            <person name="Zhang L."/>
            <person name="Zhu J."/>
            <person name="Weng Q."/>
            <person name="Mu J."/>
            <person name="Lu Y."/>
            <person name="Fan D."/>
            <person name="Liu Y."/>
            <person name="Guan J."/>
            <person name="Zhang Y."/>
            <person name="Yu S."/>
            <person name="Liu X."/>
            <person name="Zhang Y."/>
            <person name="Hong G."/>
            <person name="Han B."/>
            <person name="Choisne N."/>
            <person name="Demange N."/>
            <person name="Orjeda G."/>
            <person name="Samain S."/>
            <person name="Cattolico L."/>
            <person name="Pelletier E."/>
            <person name="Couloux A."/>
            <person name="Segurens B."/>
            <person name="Wincker P."/>
            <person name="D'Hont A."/>
            <person name="Scarpelli C."/>
            <person name="Weissenbach J."/>
            <person name="Salanoubat M."/>
            <person name="Quetier F."/>
            <person name="Yu Y."/>
            <person name="Kim H.R."/>
            <person name="Rambo T."/>
            <person name="Currie J."/>
            <person name="Collura K."/>
            <person name="Luo M."/>
            <person name="Yang T."/>
            <person name="Ammiraju J.S.S."/>
            <person name="Engler F."/>
            <person name="Soderlund C."/>
            <person name="Wing R.A."/>
            <person name="Palmer L.E."/>
            <person name="de la Bastide M."/>
            <person name="Spiegel L."/>
            <person name="Nascimento L."/>
            <person name="Zutavern T."/>
            <person name="O'Shaughnessy A."/>
            <person name="Dike S."/>
            <person name="Dedhia N."/>
            <person name="Preston R."/>
            <person name="Balija V."/>
            <person name="McCombie W.R."/>
            <person name="Chow T."/>
            <person name="Chen H."/>
            <person name="Chung M."/>
            <person name="Chen C."/>
            <person name="Shaw J."/>
            <person name="Wu H."/>
            <person name="Hsiao K."/>
            <person name="Chao Y."/>
            <person name="Chu M."/>
            <person name="Cheng C."/>
            <person name="Hour A."/>
            <person name="Lee P."/>
            <person name="Lin S."/>
            <person name="Lin Y."/>
            <person name="Liou J."/>
            <person name="Liu S."/>
            <person name="Hsing Y."/>
            <person name="Raghuvanshi S."/>
            <person name="Mohanty A."/>
            <person name="Bharti A.K."/>
            <person name="Gaur A."/>
            <person name="Gupta V."/>
            <person name="Kumar D."/>
            <person name="Ravi V."/>
            <person name="Vij S."/>
            <person name="Kapur A."/>
            <person name="Khurana P."/>
            <person name="Khurana P."/>
            <person name="Khurana J.P."/>
            <person name="Tyagi A.K."/>
            <person name="Gaikwad K."/>
            <person name="Singh A."/>
            <person name="Dalal V."/>
            <person name="Srivastava S."/>
            <person name="Dixit A."/>
            <person name="Pal A.K."/>
            <person name="Ghazi I.A."/>
            <person name="Yadav M."/>
            <person name="Pandit A."/>
            <person name="Bhargava A."/>
            <person name="Sureshbabu K."/>
            <person name="Batra K."/>
            <person name="Sharma T.R."/>
            <person name="Mohapatra T."/>
            <person name="Singh N.K."/>
            <person name="Messing J."/>
            <person name="Nelson A.B."/>
            <person name="Fuks G."/>
            <person name="Kavchok S."/>
            <person name="Keizer G."/>
            <person name="Linton E."/>
            <person name="Llaca V."/>
            <person name="Song R."/>
            <person name="Tanyolac B."/>
            <person name="Young S."/>
            <person name="Ho-Il K."/>
            <person name="Hahn J.H."/>
            <person name="Sangsakoo G."/>
            <person name="Vanavichit A."/>
            <person name="de Mattos Luiz.A.T."/>
            <person name="Zimmer P.D."/>
            <person name="Malone G."/>
            <person name="Dellagostin O."/>
            <person name="de Oliveira A.C."/>
            <person name="Bevan M."/>
            <person name="Bancroft I."/>
            <person name="Minx P."/>
            <person name="Cordum H."/>
            <person name="Wilson R."/>
            <person name="Cheng Z."/>
            <person name="Jin W."/>
            <person name="Jiang J."/>
            <person name="Leong S.A."/>
            <person name="Iwama H."/>
            <person name="Gojobori T."/>
            <person name="Itoh T."/>
            <person name="Niimura Y."/>
            <person name="Fujii Y."/>
            <person name="Habara T."/>
            <person name="Sakai H."/>
            <person name="Sato Y."/>
            <person name="Wilson G."/>
            <person name="Kumar K."/>
            <person name="McCouch S."/>
            <person name="Juretic N."/>
            <person name="Hoen D."/>
            <person name="Wright S."/>
            <person name="Bruskiewich R."/>
            <person name="Bureau T."/>
            <person name="Miyao A."/>
            <person name="Hirochika H."/>
            <person name="Nishikawa T."/>
            <person name="Kadowaki K."/>
            <person name="Sugiura M."/>
            <person name="Burr B."/>
            <person name="Sasaki T."/>
        </authorList>
    </citation>
    <scope>NUCLEOTIDE SEQUENCE [LARGE SCALE GENOMIC DNA]</scope>
    <source>
        <strain evidence="2">cv. Nipponbare</strain>
    </source>
</reference>